<feature type="compositionally biased region" description="Polar residues" evidence="1">
    <location>
        <begin position="114"/>
        <end position="123"/>
    </location>
</feature>
<dbReference type="AlphaFoldDB" id="A0AAX6R730"/>
<keyword evidence="3" id="KW-1185">Reference proteome</keyword>
<accession>A0AAX6R730</accession>
<dbReference type="InterPro" id="IPR050462">
    <property type="entry name" value="Retroviral_Gag-Pol_poly"/>
</dbReference>
<dbReference type="InterPro" id="IPR036946">
    <property type="entry name" value="G_retro_matrix_sf"/>
</dbReference>
<feature type="region of interest" description="Disordered" evidence="1">
    <location>
        <begin position="61"/>
        <end position="141"/>
    </location>
</feature>
<dbReference type="GO" id="GO:0019068">
    <property type="term" value="P:virion assembly"/>
    <property type="evidence" value="ECO:0007669"/>
    <property type="project" value="InterPro"/>
</dbReference>
<dbReference type="Gene3D" id="1.10.375.10">
    <property type="entry name" value="Human Immunodeficiency Virus Type 1 Capsid Protein"/>
    <property type="match status" value="1"/>
</dbReference>
<evidence type="ECO:0000256" key="1">
    <source>
        <dbReference type="SAM" id="MobiDB-lite"/>
    </source>
</evidence>
<evidence type="ECO:0000259" key="2">
    <source>
        <dbReference type="Pfam" id="PF02093"/>
    </source>
</evidence>
<evidence type="ECO:0000313" key="3">
    <source>
        <dbReference type="Proteomes" id="UP000694906"/>
    </source>
</evidence>
<dbReference type="InterPro" id="IPR010999">
    <property type="entry name" value="Retrovr_matrix"/>
</dbReference>
<dbReference type="SUPFAM" id="SSF47836">
    <property type="entry name" value="Retroviral matrix proteins"/>
    <property type="match status" value="1"/>
</dbReference>
<dbReference type="InterPro" id="IPR008919">
    <property type="entry name" value="Retrov_capsid_N"/>
</dbReference>
<dbReference type="InterPro" id="IPR003036">
    <property type="entry name" value="Gag_P30"/>
</dbReference>
<gene>
    <name evidence="4" type="primary">LOC110343992</name>
</gene>
<sequence>MGGSGSKNTPLDCFLTNFKLAFSPEQEDEYKVKFSRGKLRSLCQLEWPTFEVGWPAEGSFDLTPKPVLSQDPDPLDLEIRPPPYVEPSSSSDKVRPRSRNPFYPPLPEEEKSPDSVTSPSHTRTGAAYGPSRAPTEGTNSAPLLPLREVEQGHYVYIPFSTSDLYNWKHQNPPFSEKPQALISLLESVFNTHDPIWDDCQQLLQALFTSEERERIRGQAIKSVLGGSEGPLDEQQRARIEAQLPSIRPLWQANSSGGREALHNYRQHLLASLRGAARKPTNLSKV</sequence>
<protein>
    <submittedName>
        <fullName evidence="4">Uncharacterized protein LOC110343992</fullName>
    </submittedName>
</protein>
<dbReference type="GeneID" id="110343992"/>
<dbReference type="Pfam" id="PF02093">
    <property type="entry name" value="Gag_p30"/>
    <property type="match status" value="1"/>
</dbReference>
<proteinExistence type="predicted"/>
<reference evidence="4" key="1">
    <citation type="submission" date="2025-08" db="UniProtKB">
        <authorList>
            <consortium name="RefSeq"/>
        </authorList>
    </citation>
    <scope>IDENTIFICATION</scope>
</reference>
<dbReference type="PANTHER" id="PTHR33166">
    <property type="entry name" value="GAG_P30 DOMAIN-CONTAINING PROTEIN"/>
    <property type="match status" value="1"/>
</dbReference>
<evidence type="ECO:0000313" key="4">
    <source>
        <dbReference type="RefSeq" id="XP_021092179.1"/>
    </source>
</evidence>
<dbReference type="SUPFAM" id="SSF47943">
    <property type="entry name" value="Retrovirus capsid protein, N-terminal core domain"/>
    <property type="match status" value="1"/>
</dbReference>
<organism evidence="3 4">
    <name type="scientific">Heterocephalus glaber</name>
    <name type="common">Naked mole rat</name>
    <dbReference type="NCBI Taxonomy" id="10181"/>
    <lineage>
        <taxon>Eukaryota</taxon>
        <taxon>Metazoa</taxon>
        <taxon>Chordata</taxon>
        <taxon>Craniata</taxon>
        <taxon>Vertebrata</taxon>
        <taxon>Euteleostomi</taxon>
        <taxon>Mammalia</taxon>
        <taxon>Eutheria</taxon>
        <taxon>Euarchontoglires</taxon>
        <taxon>Glires</taxon>
        <taxon>Rodentia</taxon>
        <taxon>Hystricomorpha</taxon>
        <taxon>Bathyergidae</taxon>
        <taxon>Heterocephalus</taxon>
    </lineage>
</organism>
<dbReference type="Gene3D" id="1.10.150.180">
    <property type="entry name" value="Gamma-retroviral matrix domain"/>
    <property type="match status" value="1"/>
</dbReference>
<dbReference type="RefSeq" id="XP_021092179.1">
    <property type="nucleotide sequence ID" value="XM_021236520.1"/>
</dbReference>
<feature type="domain" description="Core shell protein Gag P30" evidence="2">
    <location>
        <begin position="162"/>
        <end position="285"/>
    </location>
</feature>
<name>A0AAX6R730_HETGA</name>
<dbReference type="Proteomes" id="UP000694906">
    <property type="component" value="Unplaced"/>
</dbReference>